<dbReference type="Proteomes" id="UP001595906">
    <property type="component" value="Unassembled WGS sequence"/>
</dbReference>
<sequence>MQLISFLPKPLFTLTIALFAIRVSAQNSPYNVELPWQAKPVIHTYNSEALKQADAVYLNDTRIIEYKFVEKDVFEFQRNYKLVKVVNDKGIEMFNKIYVPIYKNTVLEDVKARTILPNGNVQVLPEDKIKEVEEEGVRYKLFALEGVEKGAEIEYAYTVKKSPDFFGTEIFQSTAVPCEKANFLLAYPSTVVFDAKGFNGFTVTKDTLIDKTRYITGTSSLIKEISDTKYANPRPYMQRVDYKLSYNANLGKDVEINTWKEFSKRAYNNFTTLDDKENKALDKFIGTLNLAVYGTDEAKIMYIENFIKQGFNIDDELARGNSMDIKTILESHNASNDGITRLMTNLFQKIGIKFQIVFPSVRDELPLDEELANWNRIEKTLLYFPQTGKYISPASKICRYPFVPPFEAATRGLFLKEITIGNLKTAVGTFGDIEMEPFDKHAVNMEEEVRFNSSLDTLFIKNKQILLGYGAYGYRPIYNFLPKDKQDEVNKEIIKNAGKSTDITNIKVENSDFASFNSNKPLTIYGDITTTDLLENAGNKVLLKVGEMLGNQVQMYQEKPRVIPADLEFPHVLDRTIKITIPEGYSVKNLNDLNMDISFKKDGIVTMGFISKYTLNGNVLDVIINETYHEVNYPLEQFEDFKKVINAAADFNKVVLVLEKK</sequence>
<evidence type="ECO:0000259" key="2">
    <source>
        <dbReference type="Pfam" id="PF12969"/>
    </source>
</evidence>
<accession>A0ABV8PVH6</accession>
<keyword evidence="4" id="KW-1185">Reference proteome</keyword>
<organism evidence="3 4">
    <name type="scientific">Parasediminibacterium paludis</name>
    <dbReference type="NCBI Taxonomy" id="908966"/>
    <lineage>
        <taxon>Bacteria</taxon>
        <taxon>Pseudomonadati</taxon>
        <taxon>Bacteroidota</taxon>
        <taxon>Chitinophagia</taxon>
        <taxon>Chitinophagales</taxon>
        <taxon>Chitinophagaceae</taxon>
        <taxon>Parasediminibacterium</taxon>
    </lineage>
</organism>
<dbReference type="RefSeq" id="WP_379013541.1">
    <property type="nucleotide sequence ID" value="NZ_JBHSDC010000012.1"/>
</dbReference>
<reference evidence="4" key="1">
    <citation type="journal article" date="2019" name="Int. J. Syst. Evol. Microbiol.">
        <title>The Global Catalogue of Microorganisms (GCM) 10K type strain sequencing project: providing services to taxonomists for standard genome sequencing and annotation.</title>
        <authorList>
            <consortium name="The Broad Institute Genomics Platform"/>
            <consortium name="The Broad Institute Genome Sequencing Center for Infectious Disease"/>
            <person name="Wu L."/>
            <person name="Ma J."/>
        </authorList>
    </citation>
    <scope>NUCLEOTIDE SEQUENCE [LARGE SCALE GENOMIC DNA]</scope>
    <source>
        <strain evidence="4">CECT 8010</strain>
    </source>
</reference>
<gene>
    <name evidence="3" type="ORF">ACFOW1_08370</name>
</gene>
<comment type="caution">
    <text evidence="3">The sequence shown here is derived from an EMBL/GenBank/DDBJ whole genome shotgun (WGS) entry which is preliminary data.</text>
</comment>
<feature type="domain" description="DUF3857" evidence="2">
    <location>
        <begin position="79"/>
        <end position="205"/>
    </location>
</feature>
<feature type="chain" id="PRO_5046791718" evidence="1">
    <location>
        <begin position="26"/>
        <end position="661"/>
    </location>
</feature>
<proteinExistence type="predicted"/>
<dbReference type="Gene3D" id="2.60.120.1130">
    <property type="match status" value="1"/>
</dbReference>
<evidence type="ECO:0000313" key="3">
    <source>
        <dbReference type="EMBL" id="MFC4231903.1"/>
    </source>
</evidence>
<evidence type="ECO:0000313" key="4">
    <source>
        <dbReference type="Proteomes" id="UP001595906"/>
    </source>
</evidence>
<dbReference type="Pfam" id="PF12969">
    <property type="entry name" value="DUF3857"/>
    <property type="match status" value="1"/>
</dbReference>
<dbReference type="Gene3D" id="2.60.40.3140">
    <property type="match status" value="1"/>
</dbReference>
<protein>
    <submittedName>
        <fullName evidence="3">DUF3857 domain-containing protein</fullName>
    </submittedName>
</protein>
<dbReference type="EMBL" id="JBHSDC010000012">
    <property type="protein sequence ID" value="MFC4231903.1"/>
    <property type="molecule type" value="Genomic_DNA"/>
</dbReference>
<keyword evidence="1" id="KW-0732">Signal</keyword>
<evidence type="ECO:0000256" key="1">
    <source>
        <dbReference type="SAM" id="SignalP"/>
    </source>
</evidence>
<name>A0ABV8PVH6_9BACT</name>
<feature type="signal peptide" evidence="1">
    <location>
        <begin position="1"/>
        <end position="25"/>
    </location>
</feature>
<dbReference type="InterPro" id="IPR024618">
    <property type="entry name" value="DUF3857"/>
</dbReference>